<organism evidence="19 20">
    <name type="scientific">Phellinidium pouzarii</name>
    <dbReference type="NCBI Taxonomy" id="167371"/>
    <lineage>
        <taxon>Eukaryota</taxon>
        <taxon>Fungi</taxon>
        <taxon>Dikarya</taxon>
        <taxon>Basidiomycota</taxon>
        <taxon>Agaricomycotina</taxon>
        <taxon>Agaricomycetes</taxon>
        <taxon>Hymenochaetales</taxon>
        <taxon>Hymenochaetaceae</taxon>
        <taxon>Phellinidium</taxon>
    </lineage>
</organism>
<sequence>MRRRSRLERGRVWEWRRRRRSGRRRTARGAPSGSGGSASGTVPGAPPKLKKRKATNASGPPVLVNINGAVGASADGGGGETVAPGTELTAAVLVGWLRMRAGVTTRECIHYFQPCLTDDGKKARFTALVKEVASLKVGGLVLKPQYRELTSRLLSFLHVCAHAPRNATHRLLLSFLSPLPFRPLLPSLSSHPIPARRVASFSSPSSRRAYPFPCLRCGAPPFNNGSARELPFAASGSSPGLSAHAPLSSPLSLSLSLSPAMPRVLTRSPSSLPQVTQSPYTKLSLQPPSSQTTTAHMAPNSDPASQYSILEKLGTGSFGTVYKGMHNDTKQIVAIKQIDLDDTDDDISEIQQEIAHLAQCDSEYVTKYYGSFVKGYKLWIIMEYLAGGSCLDLLKPGVFSEAHIAVVCRELLLGLDYLHTEGTIHRDIKAANVLLSASGRVKLADFGVAAQLSSTLRHTFVGTPFWMAPEVIRQAGYDSKADLWSLGITAIELAKGEPPLAEYHPMRVLFLIPKAKPPVLEGAFSPAFKDFVALCLTKDPKLRPSARELLQHRFVKNARRTSCLTELIERHQDFVARTPQKRAGGGAPPLAQQSIHQTWGRNDTVRSEWIFETLRSKAGESVGDSYRSLTQLHFGAAAAAGGGEMPPGMIPDEDTLYDDEEVEIEGLAPIEESEDSYDSGAATKGSDEQYGAAAARLGLNDAATRSTVVIRSAGRDTFGEGDFDREVEAESGALGAPPAYDTPEVAQQHRQHQREESGNSPPPSPNSVRRRATFAERTSTSGRGTQLRAADLGNGVDTIRPVKRVDAAGSLRLSAEFVGAVREGAEGSPTSPTKGSSGSKEHKRRGSDNARAGRAMVDEVVVPIVQNAIQDGMEALEIEALSMLARGFADLREGNPELAYTLILDILAGINDNGAVRQHVSTTRGLFPHRRVSEVDESVGAGDGLLPVAGAGAGAGSAGVGTDSAPVLPSSAVKAGTTTSDDPALPPRKSPIAELLYMRWLEGLKLKWPSIL</sequence>
<evidence type="ECO:0000313" key="19">
    <source>
        <dbReference type="EMBL" id="THH05623.1"/>
    </source>
</evidence>
<gene>
    <name evidence="19" type="ORF">EW145_g4657</name>
</gene>
<keyword evidence="6" id="KW-0723">Serine/threonine-protein kinase</keyword>
<dbReference type="PROSITE" id="PS00107">
    <property type="entry name" value="PROTEIN_KINASE_ATP"/>
    <property type="match status" value="1"/>
</dbReference>
<dbReference type="Pfam" id="PF00069">
    <property type="entry name" value="Pkinase"/>
    <property type="match status" value="1"/>
</dbReference>
<comment type="catalytic activity">
    <reaction evidence="14">
        <text>L-threonyl-[protein] + ATP = O-phospho-L-threonyl-[protein] + ADP + H(+)</text>
        <dbReference type="Rhea" id="RHEA:46608"/>
        <dbReference type="Rhea" id="RHEA-COMP:11060"/>
        <dbReference type="Rhea" id="RHEA-COMP:11605"/>
        <dbReference type="ChEBI" id="CHEBI:15378"/>
        <dbReference type="ChEBI" id="CHEBI:30013"/>
        <dbReference type="ChEBI" id="CHEBI:30616"/>
        <dbReference type="ChEBI" id="CHEBI:61977"/>
        <dbReference type="ChEBI" id="CHEBI:456216"/>
        <dbReference type="EC" id="2.7.11.1"/>
    </reaction>
</comment>
<keyword evidence="11" id="KW-0418">Kinase</keyword>
<feature type="region of interest" description="Disordered" evidence="17">
    <location>
        <begin position="265"/>
        <end position="301"/>
    </location>
</feature>
<evidence type="ECO:0000256" key="7">
    <source>
        <dbReference type="ARBA" id="ARBA00022553"/>
    </source>
</evidence>
<comment type="subcellular location">
    <subcellularLocation>
        <location evidence="2">Cytoplasm</location>
    </subcellularLocation>
</comment>
<dbReference type="InterPro" id="IPR050629">
    <property type="entry name" value="STE20/SPS1-PAK"/>
</dbReference>
<dbReference type="FunFam" id="1.10.510.10:FF:000411">
    <property type="entry name" value="Probable Ste20-like kinase Don3"/>
    <property type="match status" value="1"/>
</dbReference>
<reference evidence="19 20" key="1">
    <citation type="submission" date="2019-02" db="EMBL/GenBank/DDBJ databases">
        <title>Genome sequencing of the rare red list fungi Phellinidium pouzarii.</title>
        <authorList>
            <person name="Buettner E."/>
            <person name="Kellner H."/>
        </authorList>
    </citation>
    <scope>NUCLEOTIDE SEQUENCE [LARGE SCALE GENOMIC DNA]</scope>
    <source>
        <strain evidence="19 20">DSM 108285</strain>
    </source>
</reference>
<evidence type="ECO:0000256" key="2">
    <source>
        <dbReference type="ARBA" id="ARBA00004496"/>
    </source>
</evidence>
<comment type="caution">
    <text evidence="19">The sequence shown here is derived from an EMBL/GenBank/DDBJ whole genome shotgun (WGS) entry which is preliminary data.</text>
</comment>
<evidence type="ECO:0000256" key="10">
    <source>
        <dbReference type="ARBA" id="ARBA00022741"/>
    </source>
</evidence>
<dbReference type="EMBL" id="SGPK01000248">
    <property type="protein sequence ID" value="THH05623.1"/>
    <property type="molecule type" value="Genomic_DNA"/>
</dbReference>
<protein>
    <recommendedName>
        <fullName evidence="4">non-specific serine/threonine protein kinase</fullName>
        <ecNumber evidence="4">2.7.11.1</ecNumber>
    </recommendedName>
</protein>
<keyword evidence="12 16" id="KW-0067">ATP-binding</keyword>
<feature type="domain" description="Protein kinase" evidence="18">
    <location>
        <begin position="307"/>
        <end position="555"/>
    </location>
</feature>
<evidence type="ECO:0000256" key="16">
    <source>
        <dbReference type="PROSITE-ProRule" id="PRU10141"/>
    </source>
</evidence>
<dbReference type="PANTHER" id="PTHR48012:SF27">
    <property type="entry name" value="SERINE_THREONINE-PROTEIN KINASE SID1"/>
    <property type="match status" value="1"/>
</dbReference>
<dbReference type="Gene3D" id="3.30.200.20">
    <property type="entry name" value="Phosphorylase Kinase, domain 1"/>
    <property type="match status" value="1"/>
</dbReference>
<dbReference type="AlphaFoldDB" id="A0A4V3XCF1"/>
<comment type="similarity">
    <text evidence="3">Belongs to the protein kinase superfamily. STE Ser/Thr protein kinase family. STE20 subfamily.</text>
</comment>
<evidence type="ECO:0000256" key="8">
    <source>
        <dbReference type="ARBA" id="ARBA00022679"/>
    </source>
</evidence>
<keyword evidence="5" id="KW-0963">Cytoplasm</keyword>
<dbReference type="GO" id="GO:0005524">
    <property type="term" value="F:ATP binding"/>
    <property type="evidence" value="ECO:0007669"/>
    <property type="project" value="UniProtKB-UniRule"/>
</dbReference>
<evidence type="ECO:0000256" key="17">
    <source>
        <dbReference type="SAM" id="MobiDB-lite"/>
    </source>
</evidence>
<keyword evidence="20" id="KW-1185">Reference proteome</keyword>
<keyword evidence="13" id="KW-0460">Magnesium</keyword>
<keyword evidence="9" id="KW-0479">Metal-binding</keyword>
<comment type="cofactor">
    <cofactor evidence="1">
        <name>Mg(2+)</name>
        <dbReference type="ChEBI" id="CHEBI:18420"/>
    </cofactor>
</comment>
<feature type="region of interest" description="Disordered" evidence="17">
    <location>
        <begin position="579"/>
        <end position="598"/>
    </location>
</feature>
<feature type="compositionally biased region" description="Polar residues" evidence="17">
    <location>
        <begin position="267"/>
        <end position="295"/>
    </location>
</feature>
<keyword evidence="8" id="KW-0808">Transferase</keyword>
<dbReference type="EC" id="2.7.11.1" evidence="4"/>
<feature type="region of interest" description="Disordered" evidence="17">
    <location>
        <begin position="822"/>
        <end position="852"/>
    </location>
</feature>
<evidence type="ECO:0000256" key="4">
    <source>
        <dbReference type="ARBA" id="ARBA00012513"/>
    </source>
</evidence>
<evidence type="ECO:0000256" key="5">
    <source>
        <dbReference type="ARBA" id="ARBA00022490"/>
    </source>
</evidence>
<evidence type="ECO:0000256" key="14">
    <source>
        <dbReference type="ARBA" id="ARBA00047899"/>
    </source>
</evidence>
<evidence type="ECO:0000256" key="1">
    <source>
        <dbReference type="ARBA" id="ARBA00001946"/>
    </source>
</evidence>
<dbReference type="GO" id="GO:0005737">
    <property type="term" value="C:cytoplasm"/>
    <property type="evidence" value="ECO:0007669"/>
    <property type="project" value="UniProtKB-SubCell"/>
</dbReference>
<dbReference type="Proteomes" id="UP000308199">
    <property type="component" value="Unassembled WGS sequence"/>
</dbReference>
<dbReference type="SMART" id="SM00220">
    <property type="entry name" value="S_TKc"/>
    <property type="match status" value="1"/>
</dbReference>
<comment type="catalytic activity">
    <reaction evidence="15">
        <text>L-seryl-[protein] + ATP = O-phospho-L-seryl-[protein] + ADP + H(+)</text>
        <dbReference type="Rhea" id="RHEA:17989"/>
        <dbReference type="Rhea" id="RHEA-COMP:9863"/>
        <dbReference type="Rhea" id="RHEA-COMP:11604"/>
        <dbReference type="ChEBI" id="CHEBI:15378"/>
        <dbReference type="ChEBI" id="CHEBI:29999"/>
        <dbReference type="ChEBI" id="CHEBI:30616"/>
        <dbReference type="ChEBI" id="CHEBI:83421"/>
        <dbReference type="ChEBI" id="CHEBI:456216"/>
        <dbReference type="EC" id="2.7.11.1"/>
    </reaction>
</comment>
<dbReference type="GO" id="GO:0046872">
    <property type="term" value="F:metal ion binding"/>
    <property type="evidence" value="ECO:0007669"/>
    <property type="project" value="UniProtKB-KW"/>
</dbReference>
<evidence type="ECO:0000256" key="13">
    <source>
        <dbReference type="ARBA" id="ARBA00022842"/>
    </source>
</evidence>
<dbReference type="Gene3D" id="1.10.510.10">
    <property type="entry name" value="Transferase(Phosphotransferase) domain 1"/>
    <property type="match status" value="1"/>
</dbReference>
<dbReference type="CDD" id="cd06609">
    <property type="entry name" value="STKc_MST3_like"/>
    <property type="match status" value="1"/>
</dbReference>
<evidence type="ECO:0000256" key="12">
    <source>
        <dbReference type="ARBA" id="ARBA00022840"/>
    </source>
</evidence>
<keyword evidence="10 16" id="KW-0547">Nucleotide-binding</keyword>
<dbReference type="InterPro" id="IPR017441">
    <property type="entry name" value="Protein_kinase_ATP_BS"/>
</dbReference>
<dbReference type="GO" id="GO:0004674">
    <property type="term" value="F:protein serine/threonine kinase activity"/>
    <property type="evidence" value="ECO:0007669"/>
    <property type="project" value="UniProtKB-KW"/>
</dbReference>
<accession>A0A4V3XCF1</accession>
<evidence type="ECO:0000259" key="18">
    <source>
        <dbReference type="PROSITE" id="PS50011"/>
    </source>
</evidence>
<feature type="region of interest" description="Disordered" evidence="17">
    <location>
        <begin position="730"/>
        <end position="789"/>
    </location>
</feature>
<feature type="compositionally biased region" description="Low complexity" evidence="17">
    <location>
        <begin position="827"/>
        <end position="838"/>
    </location>
</feature>
<evidence type="ECO:0000256" key="15">
    <source>
        <dbReference type="ARBA" id="ARBA00048679"/>
    </source>
</evidence>
<dbReference type="OrthoDB" id="248923at2759"/>
<evidence type="ECO:0000256" key="11">
    <source>
        <dbReference type="ARBA" id="ARBA00022777"/>
    </source>
</evidence>
<dbReference type="PROSITE" id="PS50011">
    <property type="entry name" value="PROTEIN_KINASE_DOM"/>
    <property type="match status" value="1"/>
</dbReference>
<evidence type="ECO:0000313" key="20">
    <source>
        <dbReference type="Proteomes" id="UP000308199"/>
    </source>
</evidence>
<feature type="binding site" evidence="16">
    <location>
        <position position="336"/>
    </location>
    <ligand>
        <name>ATP</name>
        <dbReference type="ChEBI" id="CHEBI:30616"/>
    </ligand>
</feature>
<dbReference type="SUPFAM" id="SSF56112">
    <property type="entry name" value="Protein kinase-like (PK-like)"/>
    <property type="match status" value="1"/>
</dbReference>
<dbReference type="InterPro" id="IPR011009">
    <property type="entry name" value="Kinase-like_dom_sf"/>
</dbReference>
<evidence type="ECO:0000256" key="3">
    <source>
        <dbReference type="ARBA" id="ARBA00008874"/>
    </source>
</evidence>
<evidence type="ECO:0000256" key="6">
    <source>
        <dbReference type="ARBA" id="ARBA00022527"/>
    </source>
</evidence>
<proteinExistence type="inferred from homology"/>
<feature type="region of interest" description="Disordered" evidence="17">
    <location>
        <begin position="1"/>
        <end position="61"/>
    </location>
</feature>
<keyword evidence="7" id="KW-0597">Phosphoprotein</keyword>
<dbReference type="InterPro" id="IPR000719">
    <property type="entry name" value="Prot_kinase_dom"/>
</dbReference>
<name>A0A4V3XCF1_9AGAM</name>
<evidence type="ECO:0000256" key="9">
    <source>
        <dbReference type="ARBA" id="ARBA00022723"/>
    </source>
</evidence>
<feature type="compositionally biased region" description="Basic residues" evidence="17">
    <location>
        <begin position="16"/>
        <end position="27"/>
    </location>
</feature>
<dbReference type="PANTHER" id="PTHR48012">
    <property type="entry name" value="STERILE20-LIKE KINASE, ISOFORM B-RELATED"/>
    <property type="match status" value="1"/>
</dbReference>